<proteinExistence type="predicted"/>
<evidence type="ECO:0000313" key="1">
    <source>
        <dbReference type="EMBL" id="CAB3259710.1"/>
    </source>
</evidence>
<dbReference type="Proteomes" id="UP000494256">
    <property type="component" value="Unassembled WGS sequence"/>
</dbReference>
<dbReference type="AlphaFoldDB" id="A0A8S1BIU1"/>
<sequence>MASGGSVPRSIKPCVSAPACSTHKCRHKPDPCPNPEKCFQKSKKKTVRCPSAMAVVTPRGLDCSCTPEFNNKLFYTKEAFATIENRRSTERNIPCDPA</sequence>
<gene>
    <name evidence="1" type="ORF">APLA_LOCUS16685</name>
</gene>
<accession>A0A8S1BIU1</accession>
<dbReference type="EMBL" id="CADEBD010000745">
    <property type="protein sequence ID" value="CAB3259710.1"/>
    <property type="molecule type" value="Genomic_DNA"/>
</dbReference>
<organism evidence="1 2">
    <name type="scientific">Arctia plantaginis</name>
    <name type="common">Wood tiger moth</name>
    <name type="synonym">Phalaena plantaginis</name>
    <dbReference type="NCBI Taxonomy" id="874455"/>
    <lineage>
        <taxon>Eukaryota</taxon>
        <taxon>Metazoa</taxon>
        <taxon>Ecdysozoa</taxon>
        <taxon>Arthropoda</taxon>
        <taxon>Hexapoda</taxon>
        <taxon>Insecta</taxon>
        <taxon>Pterygota</taxon>
        <taxon>Neoptera</taxon>
        <taxon>Endopterygota</taxon>
        <taxon>Lepidoptera</taxon>
        <taxon>Glossata</taxon>
        <taxon>Ditrysia</taxon>
        <taxon>Noctuoidea</taxon>
        <taxon>Erebidae</taxon>
        <taxon>Arctiinae</taxon>
        <taxon>Arctia</taxon>
    </lineage>
</organism>
<reference evidence="1 2" key="1">
    <citation type="submission" date="2020-04" db="EMBL/GenBank/DDBJ databases">
        <authorList>
            <person name="Wallbank WR R."/>
            <person name="Pardo Diaz C."/>
            <person name="Kozak K."/>
            <person name="Martin S."/>
            <person name="Jiggins C."/>
            <person name="Moest M."/>
            <person name="Warren A I."/>
            <person name="Byers J.R.P. K."/>
            <person name="Montejo-Kovacevich G."/>
            <person name="Yen C E."/>
        </authorList>
    </citation>
    <scope>NUCLEOTIDE SEQUENCE [LARGE SCALE GENOMIC DNA]</scope>
</reference>
<protein>
    <submittedName>
        <fullName evidence="1">Uncharacterized protein</fullName>
    </submittedName>
</protein>
<name>A0A8S1BIU1_ARCPL</name>
<evidence type="ECO:0000313" key="2">
    <source>
        <dbReference type="Proteomes" id="UP000494256"/>
    </source>
</evidence>
<comment type="caution">
    <text evidence="1">The sequence shown here is derived from an EMBL/GenBank/DDBJ whole genome shotgun (WGS) entry which is preliminary data.</text>
</comment>
<dbReference type="OrthoDB" id="10058156at2759"/>